<reference evidence="1" key="1">
    <citation type="submission" date="2014-09" db="EMBL/GenBank/DDBJ databases">
        <authorList>
            <person name="Magalhaes I.L.F."/>
            <person name="Oliveira U."/>
            <person name="Santos F.R."/>
            <person name="Vidigal T.H.D.A."/>
            <person name="Brescovit A.D."/>
            <person name="Santos A.J."/>
        </authorList>
    </citation>
    <scope>NUCLEOTIDE SEQUENCE</scope>
    <source>
        <tissue evidence="1">Shoot tissue taken approximately 20 cm above the soil surface</tissue>
    </source>
</reference>
<reference evidence="1" key="2">
    <citation type="journal article" date="2015" name="Data Brief">
        <title>Shoot transcriptome of the giant reed, Arundo donax.</title>
        <authorList>
            <person name="Barrero R.A."/>
            <person name="Guerrero F.D."/>
            <person name="Moolhuijzen P."/>
            <person name="Goolsby J.A."/>
            <person name="Tidwell J."/>
            <person name="Bellgard S.E."/>
            <person name="Bellgard M.I."/>
        </authorList>
    </citation>
    <scope>NUCLEOTIDE SEQUENCE</scope>
    <source>
        <tissue evidence="1">Shoot tissue taken approximately 20 cm above the soil surface</tissue>
    </source>
</reference>
<protein>
    <submittedName>
        <fullName evidence="1">Uncharacterized protein</fullName>
    </submittedName>
</protein>
<dbReference type="AlphaFoldDB" id="A0A0A8Z1D8"/>
<evidence type="ECO:0000313" key="1">
    <source>
        <dbReference type="EMBL" id="JAD32591.1"/>
    </source>
</evidence>
<dbReference type="EMBL" id="GBRH01265304">
    <property type="protein sequence ID" value="JAD32591.1"/>
    <property type="molecule type" value="Transcribed_RNA"/>
</dbReference>
<name>A0A0A8Z1D8_ARUDO</name>
<accession>A0A0A8Z1D8</accession>
<sequence length="18" mass="2105">MQAKRSRGTRNKRPHGPK</sequence>
<proteinExistence type="predicted"/>
<organism evidence="1">
    <name type="scientific">Arundo donax</name>
    <name type="common">Giant reed</name>
    <name type="synonym">Donax arundinaceus</name>
    <dbReference type="NCBI Taxonomy" id="35708"/>
    <lineage>
        <taxon>Eukaryota</taxon>
        <taxon>Viridiplantae</taxon>
        <taxon>Streptophyta</taxon>
        <taxon>Embryophyta</taxon>
        <taxon>Tracheophyta</taxon>
        <taxon>Spermatophyta</taxon>
        <taxon>Magnoliopsida</taxon>
        <taxon>Liliopsida</taxon>
        <taxon>Poales</taxon>
        <taxon>Poaceae</taxon>
        <taxon>PACMAD clade</taxon>
        <taxon>Arundinoideae</taxon>
        <taxon>Arundineae</taxon>
        <taxon>Arundo</taxon>
    </lineage>
</organism>